<organism evidence="2 3">
    <name type="scientific">Lactococcus hircilactis</name>
    <dbReference type="NCBI Taxonomy" id="1494462"/>
    <lineage>
        <taxon>Bacteria</taxon>
        <taxon>Bacillati</taxon>
        <taxon>Bacillota</taxon>
        <taxon>Bacilli</taxon>
        <taxon>Lactobacillales</taxon>
        <taxon>Streptococcaceae</taxon>
        <taxon>Lactococcus</taxon>
    </lineage>
</organism>
<comment type="caution">
    <text evidence="2">The sequence shown here is derived from an EMBL/GenBank/DDBJ whole genome shotgun (WGS) entry which is preliminary data.</text>
</comment>
<accession>A0A7X1Z8A5</accession>
<keyword evidence="1" id="KW-0812">Transmembrane</keyword>
<dbReference type="OrthoDB" id="2229125at2"/>
<dbReference type="Proteomes" id="UP000439550">
    <property type="component" value="Unassembled WGS sequence"/>
</dbReference>
<gene>
    <name evidence="2" type="ORF">GHI93_06605</name>
</gene>
<evidence type="ECO:0000256" key="1">
    <source>
        <dbReference type="SAM" id="Phobius"/>
    </source>
</evidence>
<evidence type="ECO:0000313" key="3">
    <source>
        <dbReference type="Proteomes" id="UP000439550"/>
    </source>
</evidence>
<keyword evidence="3" id="KW-1185">Reference proteome</keyword>
<evidence type="ECO:0000313" key="2">
    <source>
        <dbReference type="EMBL" id="MQW39603.1"/>
    </source>
</evidence>
<dbReference type="EMBL" id="WITJ01000008">
    <property type="protein sequence ID" value="MQW39603.1"/>
    <property type="molecule type" value="Genomic_DNA"/>
</dbReference>
<dbReference type="AlphaFoldDB" id="A0A7X1Z8A5"/>
<sequence>MKEYSKTFGIMTMIYLGMLLIDTLFTLFSTPANYSVIVTSLLGIQIKNTITTHNITTTFSPTWILVISYFVTLILGFAINKGIEKVKNKQ</sequence>
<keyword evidence="1" id="KW-1133">Transmembrane helix</keyword>
<keyword evidence="1" id="KW-0472">Membrane</keyword>
<name>A0A7X1Z8A5_9LACT</name>
<dbReference type="RefSeq" id="WP_153496277.1">
    <property type="nucleotide sequence ID" value="NZ_CAXYUY010000019.1"/>
</dbReference>
<protein>
    <submittedName>
        <fullName evidence="2">Uncharacterized protein</fullName>
    </submittedName>
</protein>
<proteinExistence type="predicted"/>
<reference evidence="2 3" key="1">
    <citation type="submission" date="2019-10" db="EMBL/GenBank/DDBJ databases">
        <authorList>
            <person name="Dong K."/>
        </authorList>
    </citation>
    <scope>NUCLEOTIDE SEQUENCE [LARGE SCALE GENOMIC DNA]</scope>
    <source>
        <strain evidence="2 3">DSM 28960</strain>
    </source>
</reference>
<feature type="transmembrane region" description="Helical" evidence="1">
    <location>
        <begin position="7"/>
        <end position="28"/>
    </location>
</feature>
<feature type="transmembrane region" description="Helical" evidence="1">
    <location>
        <begin position="62"/>
        <end position="80"/>
    </location>
</feature>